<dbReference type="PANTHER" id="PTHR39430:SF1">
    <property type="entry name" value="PROTEASE"/>
    <property type="match status" value="1"/>
</dbReference>
<gene>
    <name evidence="3" type="ORF">RN87_09210</name>
</gene>
<dbReference type="OrthoDB" id="324900at2"/>
<feature type="transmembrane region" description="Helical" evidence="1">
    <location>
        <begin position="66"/>
        <end position="85"/>
    </location>
</feature>
<dbReference type="PANTHER" id="PTHR39430">
    <property type="entry name" value="MEMBRANE-ASSOCIATED PROTEASE-RELATED"/>
    <property type="match status" value="1"/>
</dbReference>
<feature type="transmembrane region" description="Helical" evidence="1">
    <location>
        <begin position="179"/>
        <end position="200"/>
    </location>
</feature>
<feature type="transmembrane region" description="Helical" evidence="1">
    <location>
        <begin position="106"/>
        <end position="127"/>
    </location>
</feature>
<dbReference type="InterPro" id="IPR003675">
    <property type="entry name" value="Rce1/LyrA-like_dom"/>
</dbReference>
<feature type="transmembrane region" description="Helical" evidence="1">
    <location>
        <begin position="21"/>
        <end position="46"/>
    </location>
</feature>
<dbReference type="AlphaFoldDB" id="A0A0S2ZP82"/>
<dbReference type="RefSeq" id="WP_029492921.1">
    <property type="nucleotide sequence ID" value="NZ_ATKF01000033.1"/>
</dbReference>
<dbReference type="GO" id="GO:0004175">
    <property type="term" value="F:endopeptidase activity"/>
    <property type="evidence" value="ECO:0007669"/>
    <property type="project" value="UniProtKB-ARBA"/>
</dbReference>
<proteinExistence type="predicted"/>
<feature type="domain" description="CAAX prenyl protease 2/Lysostaphin resistance protein A-like" evidence="2">
    <location>
        <begin position="144"/>
        <end position="242"/>
    </location>
</feature>
<evidence type="ECO:0000256" key="1">
    <source>
        <dbReference type="SAM" id="Phobius"/>
    </source>
</evidence>
<dbReference type="EMBL" id="CP013331">
    <property type="protein sequence ID" value="ALQ40701.1"/>
    <property type="molecule type" value="Genomic_DNA"/>
</dbReference>
<accession>A0A0S2ZP82</accession>
<feature type="transmembrane region" description="Helical" evidence="1">
    <location>
        <begin position="147"/>
        <end position="167"/>
    </location>
</feature>
<keyword evidence="1" id="KW-0472">Membrane</keyword>
<feature type="transmembrane region" description="Helical" evidence="1">
    <location>
        <begin position="206"/>
        <end position="226"/>
    </location>
</feature>
<keyword evidence="1" id="KW-1133">Transmembrane helix</keyword>
<feature type="transmembrane region" description="Helical" evidence="1">
    <location>
        <begin position="277"/>
        <end position="298"/>
    </location>
</feature>
<sequence>MTDKFKNYVDNIQENNIKSLIISPIMVLVIAQILSIFLEMASFFITTFTSRIMYNPTDYDTLISGTSFPSLVVYTLLLLAIIFLVKQNSSIKFSEIGVNGEKGIEYFCYGSLIGAFIVMIIFYLLYFSNSILFEINKNIVYTDIFRIFLIFFIIALADQILVRNYLLTFFTKMMGIKNSVILISTLLFLICFSVAKWFKIPDIETVIYLINIFLSYTLFSLIYYFYGNMWLLVGLSAFNNFFQVVVFGSRLDTVYAINPLIKLKIIEKYSLLNGGNYGFEAGIYYTTLYLSGILFMIYKITSEKQTEEDIWLN</sequence>
<evidence type="ECO:0000259" key="2">
    <source>
        <dbReference type="Pfam" id="PF02517"/>
    </source>
</evidence>
<dbReference type="KEGG" id="fhw:RN87_09210"/>
<reference evidence="3 4" key="1">
    <citation type="submission" date="2015-11" db="EMBL/GenBank/DDBJ databases">
        <authorList>
            <person name="Zhang Y."/>
            <person name="Guo Z."/>
        </authorList>
    </citation>
    <scope>NUCLEOTIDE SEQUENCE [LARGE SCALE GENOMIC DNA]</scope>
    <source>
        <strain evidence="3 4">ChDC F174</strain>
    </source>
</reference>
<organism evidence="3">
    <name type="scientific">Fusobacterium hwasookii ChDC F174</name>
    <dbReference type="NCBI Taxonomy" id="1307442"/>
    <lineage>
        <taxon>Bacteria</taxon>
        <taxon>Fusobacteriati</taxon>
        <taxon>Fusobacteriota</taxon>
        <taxon>Fusobacteriia</taxon>
        <taxon>Fusobacteriales</taxon>
        <taxon>Fusobacteriaceae</taxon>
        <taxon>Fusobacterium</taxon>
    </lineage>
</organism>
<evidence type="ECO:0000313" key="3">
    <source>
        <dbReference type="EMBL" id="ALQ40701.1"/>
    </source>
</evidence>
<dbReference type="Pfam" id="PF02517">
    <property type="entry name" value="Rce1-like"/>
    <property type="match status" value="1"/>
</dbReference>
<keyword evidence="1" id="KW-0812">Transmembrane</keyword>
<dbReference type="GO" id="GO:0080120">
    <property type="term" value="P:CAAX-box protein maturation"/>
    <property type="evidence" value="ECO:0007669"/>
    <property type="project" value="UniProtKB-ARBA"/>
</dbReference>
<name>A0A0S2ZP82_9FUSO</name>
<dbReference type="Proteomes" id="UP000063275">
    <property type="component" value="Chromosome"/>
</dbReference>
<protein>
    <submittedName>
        <fullName evidence="3">Transporter</fullName>
    </submittedName>
</protein>
<evidence type="ECO:0000313" key="4">
    <source>
        <dbReference type="Proteomes" id="UP000063275"/>
    </source>
</evidence>